<dbReference type="AlphaFoldDB" id="A0A6M6JUV4"/>
<dbReference type="InterPro" id="IPR011777">
    <property type="entry name" value="Geranylgeranyl_Rdtase_fam"/>
</dbReference>
<dbReference type="GO" id="GO:0071949">
    <property type="term" value="F:FAD binding"/>
    <property type="evidence" value="ECO:0007669"/>
    <property type="project" value="InterPro"/>
</dbReference>
<protein>
    <submittedName>
        <fullName evidence="3">Geranylgeranyl reductase family protein</fullName>
    </submittedName>
</protein>
<dbReference type="Proteomes" id="UP000505377">
    <property type="component" value="Chromosome"/>
</dbReference>
<gene>
    <name evidence="3" type="ORF">HOP40_22365</name>
</gene>
<dbReference type="InterPro" id="IPR050407">
    <property type="entry name" value="Geranylgeranyl_reductase"/>
</dbReference>
<feature type="region of interest" description="Disordered" evidence="1">
    <location>
        <begin position="1"/>
        <end position="55"/>
    </location>
</feature>
<evidence type="ECO:0000256" key="1">
    <source>
        <dbReference type="SAM" id="MobiDB-lite"/>
    </source>
</evidence>
<dbReference type="InterPro" id="IPR002938">
    <property type="entry name" value="FAD-bd"/>
</dbReference>
<evidence type="ECO:0000313" key="4">
    <source>
        <dbReference type="Proteomes" id="UP000505377"/>
    </source>
</evidence>
<keyword evidence="4" id="KW-1185">Reference proteome</keyword>
<feature type="domain" description="FAD-binding" evidence="2">
    <location>
        <begin position="60"/>
        <end position="338"/>
    </location>
</feature>
<evidence type="ECO:0000313" key="3">
    <source>
        <dbReference type="EMBL" id="QJY50816.1"/>
    </source>
</evidence>
<dbReference type="KEGG" id="pbro:HOP40_22365"/>
<dbReference type="SUPFAM" id="SSF51905">
    <property type="entry name" value="FAD/NAD(P)-binding domain"/>
    <property type="match status" value="1"/>
</dbReference>
<dbReference type="GO" id="GO:0016628">
    <property type="term" value="F:oxidoreductase activity, acting on the CH-CH group of donors, NAD or NADP as acceptor"/>
    <property type="evidence" value="ECO:0007669"/>
    <property type="project" value="InterPro"/>
</dbReference>
<dbReference type="InterPro" id="IPR036188">
    <property type="entry name" value="FAD/NAD-bd_sf"/>
</dbReference>
<reference evidence="3 4" key="1">
    <citation type="submission" date="2020-05" db="EMBL/GenBank/DDBJ databases">
        <authorList>
            <person name="Mo P."/>
        </authorList>
    </citation>
    <scope>NUCLEOTIDE SEQUENCE [LARGE SCALE GENOMIC DNA]</scope>
    <source>
        <strain evidence="3 4">Gen01</strain>
    </source>
</reference>
<accession>A0A6M6JUV4</accession>
<proteinExistence type="predicted"/>
<dbReference type="EMBL" id="CP053564">
    <property type="protein sequence ID" value="QJY50816.1"/>
    <property type="molecule type" value="Genomic_DNA"/>
</dbReference>
<evidence type="ECO:0000259" key="2">
    <source>
        <dbReference type="Pfam" id="PF01494"/>
    </source>
</evidence>
<name>A0A6M6JUV4_9PSEU</name>
<organism evidence="3 4">
    <name type="scientific">Pseudonocardia broussonetiae</name>
    <dbReference type="NCBI Taxonomy" id="2736640"/>
    <lineage>
        <taxon>Bacteria</taxon>
        <taxon>Bacillati</taxon>
        <taxon>Actinomycetota</taxon>
        <taxon>Actinomycetes</taxon>
        <taxon>Pseudonocardiales</taxon>
        <taxon>Pseudonocardiaceae</taxon>
        <taxon>Pseudonocardia</taxon>
    </lineage>
</organism>
<dbReference type="Gene3D" id="3.50.50.60">
    <property type="entry name" value="FAD/NAD(P)-binding domain"/>
    <property type="match status" value="1"/>
</dbReference>
<dbReference type="Pfam" id="PF01494">
    <property type="entry name" value="FAD_binding_3"/>
    <property type="match status" value="1"/>
</dbReference>
<sequence length="430" mass="44205">MVTPRRASSPATTTPVGPAPTTTTCGTTLPVRRPARAAAPVDDDPGGRRTTPEERMDEVADVAVVGAGPAGAATALRVLQLCPGARVLLLDAAAFPRDKVCGDGIAAPVFDLLDALGAPGLDALGPPVSGLRVHSPGGRSVVADCARPSRVVPREVFDAALVDAAVARGAVLRRHRVRRVEVRPDRVVLDGEVHARVVVGADGAHSVVRRALGAPPAPDGATAMAVRGYARTNGDPDALVIAFARAAPPAYAWSFPLPGGRANVGYGVFGAPRASKRELLDRLDAELPGLDLDPATVRGHHLPLSTGPRFQPDGRVLLVGDAAALVNPVTGEGIFYGVASGALAARAALLGAGAGAALRAALRRSLGRHHRHVGALARAVPHARFVDAAVVAAGRDRRVFDAIVEVGLERGTASPRVLASIAADYLRLLR</sequence>
<dbReference type="PANTHER" id="PTHR42685:SF22">
    <property type="entry name" value="CONDITIONED MEDIUM FACTOR RECEPTOR 1"/>
    <property type="match status" value="1"/>
</dbReference>
<feature type="compositionally biased region" description="Basic and acidic residues" evidence="1">
    <location>
        <begin position="45"/>
        <end position="55"/>
    </location>
</feature>
<dbReference type="PANTHER" id="PTHR42685">
    <property type="entry name" value="GERANYLGERANYL DIPHOSPHATE REDUCTASE"/>
    <property type="match status" value="1"/>
</dbReference>
<dbReference type="PRINTS" id="PR00420">
    <property type="entry name" value="RNGMNOXGNASE"/>
</dbReference>
<feature type="compositionally biased region" description="Low complexity" evidence="1">
    <location>
        <begin position="10"/>
        <end position="40"/>
    </location>
</feature>
<dbReference type="NCBIfam" id="TIGR02032">
    <property type="entry name" value="GG-red-SF"/>
    <property type="match status" value="1"/>
</dbReference>